<dbReference type="Proteomes" id="UP000029558">
    <property type="component" value="Plasmid pPSB1-1"/>
</dbReference>
<geneLocation type="plasmid" evidence="4 5">
    <name>pPSB1-1</name>
</geneLocation>
<feature type="domain" description="TraK C-terminal" evidence="3">
    <location>
        <begin position="139"/>
        <end position="228"/>
    </location>
</feature>
<dbReference type="RefSeq" id="WP_051929536.1">
    <property type="nucleotide sequence ID" value="NZ_CP012509.1"/>
</dbReference>
<evidence type="ECO:0000256" key="1">
    <source>
        <dbReference type="SAM" id="SignalP"/>
    </source>
</evidence>
<proteinExistence type="predicted"/>
<dbReference type="Pfam" id="PF06586">
    <property type="entry name" value="TraK_N"/>
    <property type="match status" value="1"/>
</dbReference>
<dbReference type="NCBIfam" id="TIGR02756">
    <property type="entry name" value="TraK_Ftype"/>
    <property type="match status" value="1"/>
</dbReference>
<reference evidence="4 5" key="1">
    <citation type="journal article" date="2014" name="Genome Announc.">
        <title>Comparative Genome Analysis of Two Isolates of the Fish Pathogen Piscirickettsia salmonis from Different Hosts Reveals Major Differences in Virulence-Associated Secretion Systems.</title>
        <authorList>
            <person name="Bohle H."/>
            <person name="Henriquez P."/>
            <person name="Grothusen H."/>
            <person name="Navas E."/>
            <person name="Sandoval A."/>
            <person name="Bustamante F."/>
            <person name="Bustos P."/>
            <person name="Mancilla M."/>
        </authorList>
    </citation>
    <scope>NUCLEOTIDE SEQUENCE [LARGE SCALE GENOMIC DNA]</scope>
    <source>
        <strain evidence="5">B1-32597</strain>
    </source>
</reference>
<dbReference type="InterPro" id="IPR055397">
    <property type="entry name" value="TraK_C"/>
</dbReference>
<evidence type="ECO:0000259" key="2">
    <source>
        <dbReference type="Pfam" id="PF06586"/>
    </source>
</evidence>
<feature type="domain" description="TraK N-terminal" evidence="2">
    <location>
        <begin position="28"/>
        <end position="120"/>
    </location>
</feature>
<evidence type="ECO:0000313" key="4">
    <source>
        <dbReference type="EMBL" id="ALB24373.1"/>
    </source>
</evidence>
<dbReference type="Pfam" id="PF23536">
    <property type="entry name" value="TraK_C"/>
    <property type="match status" value="1"/>
</dbReference>
<dbReference type="InterPro" id="IPR014126">
    <property type="entry name" value="TraK_Ftype"/>
</dbReference>
<sequence length="234" mass="26233">MLKKTTIALLSCLCVSAWAENIATQIHFNDNSNVSIQASSSNINRIFVKGDKIIQRVAPAGTFLFDKRLSQDGSVYFRPLYPNRQFSIFFTTQSGHHFSALISAVSTDGKTIEMIPNNTTKAQARWEKNIGYLKLLQTFMKGMIKGKDIKGVNSQVLKESKPFNGFPDTEMKLIKIYQGGQLQGFVYSIVNTSNHTVQLPERKFWRPDVRAVSLSDQSLAPKHSGFVYTIMSAV</sequence>
<accession>A0AAC8VL08</accession>
<feature type="signal peptide" evidence="1">
    <location>
        <begin position="1"/>
        <end position="19"/>
    </location>
</feature>
<gene>
    <name evidence="4" type="primary">traK</name>
    <name evidence="4" type="ORF">KU39_1p32</name>
</gene>
<organism evidence="4 5">
    <name type="scientific">Piscirickettsia salmonis</name>
    <dbReference type="NCBI Taxonomy" id="1238"/>
    <lineage>
        <taxon>Bacteria</taxon>
        <taxon>Pseudomonadati</taxon>
        <taxon>Pseudomonadota</taxon>
        <taxon>Gammaproteobacteria</taxon>
        <taxon>Thiotrichales</taxon>
        <taxon>Piscirickettsiaceae</taxon>
        <taxon>Piscirickettsia</taxon>
    </lineage>
</organism>
<dbReference type="InterPro" id="IPR010563">
    <property type="entry name" value="TraK_N"/>
</dbReference>
<evidence type="ECO:0000259" key="3">
    <source>
        <dbReference type="Pfam" id="PF23536"/>
    </source>
</evidence>
<dbReference type="EMBL" id="CP012509">
    <property type="protein sequence ID" value="ALB24373.1"/>
    <property type="molecule type" value="Genomic_DNA"/>
</dbReference>
<protein>
    <submittedName>
        <fullName evidence="4">Conjugal transfer protein TraK</fullName>
    </submittedName>
</protein>
<keyword evidence="1" id="KW-0732">Signal</keyword>
<name>A0AAC8VL08_PISSA</name>
<dbReference type="AlphaFoldDB" id="A0AAC8VL08"/>
<keyword evidence="4" id="KW-0614">Plasmid</keyword>
<evidence type="ECO:0000313" key="5">
    <source>
        <dbReference type="Proteomes" id="UP000029558"/>
    </source>
</evidence>
<feature type="chain" id="PRO_5042286668" evidence="1">
    <location>
        <begin position="20"/>
        <end position="234"/>
    </location>
</feature>